<dbReference type="PANTHER" id="PTHR45661">
    <property type="entry name" value="SURFACE ANTIGEN"/>
    <property type="match status" value="1"/>
</dbReference>
<dbReference type="Proteomes" id="UP000824261">
    <property type="component" value="Unassembled WGS sequence"/>
</dbReference>
<dbReference type="Gene3D" id="3.80.10.10">
    <property type="entry name" value="Ribonuclease Inhibitor"/>
    <property type="match status" value="4"/>
</dbReference>
<feature type="domain" description="SLH" evidence="1">
    <location>
        <begin position="776"/>
        <end position="834"/>
    </location>
</feature>
<dbReference type="InterPro" id="IPR032675">
    <property type="entry name" value="LRR_dom_sf"/>
</dbReference>
<dbReference type="SUPFAM" id="SSF52047">
    <property type="entry name" value="RNI-like"/>
    <property type="match status" value="1"/>
</dbReference>
<dbReference type="InterPro" id="IPR005046">
    <property type="entry name" value="DUF285"/>
</dbReference>
<organism evidence="2 3">
    <name type="scientific">Candidatus Aveggerthella stercoripullorum</name>
    <dbReference type="NCBI Taxonomy" id="2840688"/>
    <lineage>
        <taxon>Bacteria</taxon>
        <taxon>Bacillati</taxon>
        <taxon>Actinomycetota</taxon>
        <taxon>Coriobacteriia</taxon>
        <taxon>Eggerthellales</taxon>
        <taxon>Eggerthellaceae</taxon>
        <taxon>Eggerthellaceae incertae sedis</taxon>
        <taxon>Candidatus Aveggerthella</taxon>
    </lineage>
</organism>
<dbReference type="NCBIfam" id="TIGR02167">
    <property type="entry name" value="Liste_lipo_26"/>
    <property type="match status" value="13"/>
</dbReference>
<evidence type="ECO:0000313" key="3">
    <source>
        <dbReference type="Proteomes" id="UP000824261"/>
    </source>
</evidence>
<evidence type="ECO:0000259" key="1">
    <source>
        <dbReference type="PROSITE" id="PS51272"/>
    </source>
</evidence>
<dbReference type="EMBL" id="DVGB01000014">
    <property type="protein sequence ID" value="HIR00930.1"/>
    <property type="molecule type" value="Genomic_DNA"/>
</dbReference>
<dbReference type="PANTHER" id="PTHR45661:SF3">
    <property type="entry name" value="IG-LIKE DOMAIN-CONTAINING PROTEIN"/>
    <property type="match status" value="1"/>
</dbReference>
<dbReference type="InterPro" id="IPR001119">
    <property type="entry name" value="SLH_dom"/>
</dbReference>
<name>A0A9D0ZYF8_9ACTN</name>
<dbReference type="SUPFAM" id="SSF52058">
    <property type="entry name" value="L domain-like"/>
    <property type="match status" value="1"/>
</dbReference>
<comment type="caution">
    <text evidence="2">The sequence shown here is derived from an EMBL/GenBank/DDBJ whole genome shotgun (WGS) entry which is preliminary data.</text>
</comment>
<accession>A0A9D0ZYF8</accession>
<dbReference type="Pfam" id="PF03382">
    <property type="entry name" value="DUF285"/>
    <property type="match status" value="3"/>
</dbReference>
<dbReference type="InterPro" id="IPR053139">
    <property type="entry name" value="Surface_bspA-like"/>
</dbReference>
<dbReference type="AlphaFoldDB" id="A0A9D0ZYF8"/>
<dbReference type="PROSITE" id="PS51272">
    <property type="entry name" value="SLH"/>
    <property type="match status" value="3"/>
</dbReference>
<proteinExistence type="predicted"/>
<dbReference type="InterPro" id="IPR011889">
    <property type="entry name" value="Liste_lipo_26"/>
</dbReference>
<sequence length="834" mass="90685">MSSLDTSRGLRFEGMFQGCSSLTSLNASGLDVSNASHMENMFQGCTSLTTLDLSSFASTRCSYFQNMFADCSSLKTLDLSNLGTGAAVNMTDMFASCSSLEHIRLGNQFSFAGSGSNTLTLLPSATVNGHADWFSSTTQSWMSADEIARSQNKIYAVYAKYPVAYEADPNPSTPVNPGDVTASGMWGSCAWTLDSAGTLIVSSGSGERLDEQDSAPWSNVADSIKHVRFEGRVVAPIVVCGLFRNCSNLESIDLDGLDTSGTEVMSWFFYGCSSLASIDLSPLNTSRLINTNNMFTGCRSLKSLDLSPLDTPRLIQMDEMFQECSNLESIDFTGFDTSNVTKMGYLFYGCSSLKYVDLSPLDMSRNTSLAEMFAHCTSLVSVGLKGLNTSNVTAMDGMFNGCTSLSYVDFAGLDTSRVTTFRDMFNGCSSLRAFDASNLNTRSATSMSYMFCGCTALTSLDLSSFNTSNVTDFSNMFRGAENLRSLNVSGWNTARATNMAEMFFACPYVTYFDLTSFNTSNVRDMHGMFRWCTYTQRIDLSSFNTRSCDNMDNMFEGCVRLVRMDVGPAFSFTGSGNTWCVFPDGDTANYYYTDWYSTALGAWVLPADIPASYSNMATTYQKTVETPSIWIPQKSPFSDVPNDQWYSDAVDYIAAKGLISGYGGTDRYGVGDTLTRAQLATILWRYANPNEAMLYDDEQIAQTVNETGMSDVEGYAWYTGAANWAVENGVINGYSGADGKPYAFGPNDPVTFEQLVVILGNLTSNGASQNAPVSVLDRFVDADTVSGWAASSMAWAVSQGLVNGGNGYLNPLENATRERTAMVLSNAFNLGIMK</sequence>
<evidence type="ECO:0000313" key="2">
    <source>
        <dbReference type="EMBL" id="HIR00930.1"/>
    </source>
</evidence>
<dbReference type="Pfam" id="PF00395">
    <property type="entry name" value="SLH"/>
    <property type="match status" value="3"/>
</dbReference>
<feature type="domain" description="SLH" evidence="1">
    <location>
        <begin position="705"/>
        <end position="773"/>
    </location>
</feature>
<protein>
    <submittedName>
        <fullName evidence="2">BspA family leucine-rich repeat surface protein</fullName>
    </submittedName>
</protein>
<reference evidence="2" key="1">
    <citation type="submission" date="2020-10" db="EMBL/GenBank/DDBJ databases">
        <authorList>
            <person name="Gilroy R."/>
        </authorList>
    </citation>
    <scope>NUCLEOTIDE SEQUENCE</scope>
    <source>
        <strain evidence="2">ChiGjej1B1-2707</strain>
    </source>
</reference>
<feature type="domain" description="SLH" evidence="1">
    <location>
        <begin position="633"/>
        <end position="697"/>
    </location>
</feature>
<reference evidence="2" key="2">
    <citation type="journal article" date="2021" name="PeerJ">
        <title>Extensive microbial diversity within the chicken gut microbiome revealed by metagenomics and culture.</title>
        <authorList>
            <person name="Gilroy R."/>
            <person name="Ravi A."/>
            <person name="Getino M."/>
            <person name="Pursley I."/>
            <person name="Horton D.L."/>
            <person name="Alikhan N.F."/>
            <person name="Baker D."/>
            <person name="Gharbi K."/>
            <person name="Hall N."/>
            <person name="Watson M."/>
            <person name="Adriaenssens E.M."/>
            <person name="Foster-Nyarko E."/>
            <person name="Jarju S."/>
            <person name="Secka A."/>
            <person name="Antonio M."/>
            <person name="Oren A."/>
            <person name="Chaudhuri R.R."/>
            <person name="La Ragione R."/>
            <person name="Hildebrand F."/>
            <person name="Pallen M.J."/>
        </authorList>
    </citation>
    <scope>NUCLEOTIDE SEQUENCE</scope>
    <source>
        <strain evidence="2">ChiGjej1B1-2707</strain>
    </source>
</reference>
<gene>
    <name evidence="2" type="ORF">IAA69_01440</name>
</gene>